<comment type="similarity">
    <text evidence="1">Belongs to the PPR family. P subfamily.</text>
</comment>
<evidence type="ECO:0000256" key="1">
    <source>
        <dbReference type="ARBA" id="ARBA00007626"/>
    </source>
</evidence>
<dbReference type="GO" id="GO:0010019">
    <property type="term" value="P:chloroplast-nucleus signaling pathway"/>
    <property type="evidence" value="ECO:0007669"/>
    <property type="project" value="TreeGrafter"/>
</dbReference>
<gene>
    <name evidence="4" type="ORF">F2Q69_00038200</name>
</gene>
<dbReference type="Proteomes" id="UP000712600">
    <property type="component" value="Unassembled WGS sequence"/>
</dbReference>
<accession>A0A8S9SHC0</accession>
<dbReference type="Pfam" id="PF13041">
    <property type="entry name" value="PPR_2"/>
    <property type="match status" value="1"/>
</dbReference>
<proteinExistence type="inferred from homology"/>
<evidence type="ECO:0000256" key="3">
    <source>
        <dbReference type="PROSITE-ProRule" id="PRU00708"/>
    </source>
</evidence>
<evidence type="ECO:0000256" key="2">
    <source>
        <dbReference type="ARBA" id="ARBA00022737"/>
    </source>
</evidence>
<organism evidence="4 5">
    <name type="scientific">Brassica cretica</name>
    <name type="common">Mustard</name>
    <dbReference type="NCBI Taxonomy" id="69181"/>
    <lineage>
        <taxon>Eukaryota</taxon>
        <taxon>Viridiplantae</taxon>
        <taxon>Streptophyta</taxon>
        <taxon>Embryophyta</taxon>
        <taxon>Tracheophyta</taxon>
        <taxon>Spermatophyta</taxon>
        <taxon>Magnoliopsida</taxon>
        <taxon>eudicotyledons</taxon>
        <taxon>Gunneridae</taxon>
        <taxon>Pentapetalae</taxon>
        <taxon>rosids</taxon>
        <taxon>malvids</taxon>
        <taxon>Brassicales</taxon>
        <taxon>Brassicaceae</taxon>
        <taxon>Brassiceae</taxon>
        <taxon>Brassica</taxon>
    </lineage>
</organism>
<dbReference type="PROSITE" id="PS51375">
    <property type="entry name" value="PPR"/>
    <property type="match status" value="2"/>
</dbReference>
<evidence type="ECO:0000313" key="4">
    <source>
        <dbReference type="EMBL" id="KAF3600057.1"/>
    </source>
</evidence>
<dbReference type="Gene3D" id="1.25.40.10">
    <property type="entry name" value="Tetratricopeptide repeat domain"/>
    <property type="match status" value="1"/>
</dbReference>
<evidence type="ECO:0000313" key="5">
    <source>
        <dbReference type="Proteomes" id="UP000712600"/>
    </source>
</evidence>
<name>A0A8S9SHC0_BRACR</name>
<sequence length="94" mass="10405">MGTQRFLGNVSSRVYGVMIKQFGKCGKLREALDLFNEMKNQGSGPQVYAYNPLMSGMVKAGMVSEASSLLRKMDENGCFADINSHNTILKWGFC</sequence>
<dbReference type="InterPro" id="IPR002885">
    <property type="entry name" value="PPR_rpt"/>
</dbReference>
<protein>
    <recommendedName>
        <fullName evidence="6">Pentacotripeptide-repeat region of PRORP domain-containing protein</fullName>
    </recommendedName>
</protein>
<reference evidence="4" key="1">
    <citation type="submission" date="2019-12" db="EMBL/GenBank/DDBJ databases">
        <title>Genome sequencing and annotation of Brassica cretica.</title>
        <authorList>
            <person name="Studholme D.J."/>
            <person name="Sarris P."/>
        </authorList>
    </citation>
    <scope>NUCLEOTIDE SEQUENCE</scope>
    <source>
        <strain evidence="4">PFS-109/04</strain>
        <tissue evidence="4">Leaf</tissue>
    </source>
</reference>
<dbReference type="PANTHER" id="PTHR47936">
    <property type="entry name" value="PPR_LONG DOMAIN-CONTAINING PROTEIN"/>
    <property type="match status" value="1"/>
</dbReference>
<dbReference type="AlphaFoldDB" id="A0A8S9SHC0"/>
<dbReference type="EMBL" id="QGKX02000004">
    <property type="protein sequence ID" value="KAF3600057.1"/>
    <property type="molecule type" value="Genomic_DNA"/>
</dbReference>
<feature type="repeat" description="PPR" evidence="3">
    <location>
        <begin position="46"/>
        <end position="80"/>
    </location>
</feature>
<dbReference type="Pfam" id="PF01535">
    <property type="entry name" value="PPR"/>
    <property type="match status" value="1"/>
</dbReference>
<dbReference type="NCBIfam" id="TIGR00756">
    <property type="entry name" value="PPR"/>
    <property type="match status" value="2"/>
</dbReference>
<feature type="repeat" description="PPR" evidence="3">
    <location>
        <begin position="11"/>
        <end position="45"/>
    </location>
</feature>
<dbReference type="GO" id="GO:0031930">
    <property type="term" value="P:mitochondria-nucleus signaling pathway"/>
    <property type="evidence" value="ECO:0007669"/>
    <property type="project" value="TreeGrafter"/>
</dbReference>
<dbReference type="GO" id="GO:0009507">
    <property type="term" value="C:chloroplast"/>
    <property type="evidence" value="ECO:0007669"/>
    <property type="project" value="TreeGrafter"/>
</dbReference>
<keyword evidence="2" id="KW-0677">Repeat</keyword>
<dbReference type="PANTHER" id="PTHR47936:SF1">
    <property type="entry name" value="PENTATRICOPEPTIDE REPEAT-CONTAINING PROTEIN GUN1, CHLOROPLASTIC"/>
    <property type="match status" value="1"/>
</dbReference>
<evidence type="ECO:0008006" key="6">
    <source>
        <dbReference type="Google" id="ProtNLM"/>
    </source>
</evidence>
<comment type="caution">
    <text evidence="4">The sequence shown here is derived from an EMBL/GenBank/DDBJ whole genome shotgun (WGS) entry which is preliminary data.</text>
</comment>
<dbReference type="InterPro" id="IPR011990">
    <property type="entry name" value="TPR-like_helical_dom_sf"/>
</dbReference>